<accession>A0A8J4EY46</accession>
<gene>
    <name evidence="1" type="ORF">Vafri_7509</name>
</gene>
<evidence type="ECO:0000313" key="2">
    <source>
        <dbReference type="Proteomes" id="UP000747399"/>
    </source>
</evidence>
<dbReference type="AlphaFoldDB" id="A0A8J4EY46"/>
<protein>
    <submittedName>
        <fullName evidence="1">Uncharacterized protein</fullName>
    </submittedName>
</protein>
<sequence>MAHMLDKPLPMLYLVTGFGRCARSRSPASGHCTAASVIRFRQDSNVAGPGVSSSSRPNESVAAMIADDSPAFIPAASPAGVCPDASPAALRSFATGPASMASPGGEAWLAPAPVLLI</sequence>
<dbReference type="EMBL" id="BNCO01000011">
    <property type="protein sequence ID" value="GIL51541.1"/>
    <property type="molecule type" value="Genomic_DNA"/>
</dbReference>
<name>A0A8J4EY46_9CHLO</name>
<organism evidence="1 2">
    <name type="scientific">Volvox africanus</name>
    <dbReference type="NCBI Taxonomy" id="51714"/>
    <lineage>
        <taxon>Eukaryota</taxon>
        <taxon>Viridiplantae</taxon>
        <taxon>Chlorophyta</taxon>
        <taxon>core chlorophytes</taxon>
        <taxon>Chlorophyceae</taxon>
        <taxon>CS clade</taxon>
        <taxon>Chlamydomonadales</taxon>
        <taxon>Volvocaceae</taxon>
        <taxon>Volvox</taxon>
    </lineage>
</organism>
<keyword evidence="2" id="KW-1185">Reference proteome</keyword>
<dbReference type="Proteomes" id="UP000747399">
    <property type="component" value="Unassembled WGS sequence"/>
</dbReference>
<proteinExistence type="predicted"/>
<feature type="non-terminal residue" evidence="1">
    <location>
        <position position="117"/>
    </location>
</feature>
<reference evidence="1" key="1">
    <citation type="journal article" date="2021" name="Proc. Natl. Acad. Sci. U.S.A.">
        <title>Three genomes in the algal genus Volvox reveal the fate of a haploid sex-determining region after a transition to homothallism.</title>
        <authorList>
            <person name="Yamamoto K."/>
            <person name="Hamaji T."/>
            <person name="Kawai-Toyooka H."/>
            <person name="Matsuzaki R."/>
            <person name="Takahashi F."/>
            <person name="Nishimura Y."/>
            <person name="Kawachi M."/>
            <person name="Noguchi H."/>
            <person name="Minakuchi Y."/>
            <person name="Umen J.G."/>
            <person name="Toyoda A."/>
            <person name="Nozaki H."/>
        </authorList>
    </citation>
    <scope>NUCLEOTIDE SEQUENCE</scope>
    <source>
        <strain evidence="1">NIES-3780</strain>
    </source>
</reference>
<evidence type="ECO:0000313" key="1">
    <source>
        <dbReference type="EMBL" id="GIL51541.1"/>
    </source>
</evidence>
<comment type="caution">
    <text evidence="1">The sequence shown here is derived from an EMBL/GenBank/DDBJ whole genome shotgun (WGS) entry which is preliminary data.</text>
</comment>